<organism evidence="1 2">
    <name type="scientific">Paraburkholderia bannensis</name>
    <dbReference type="NCBI Taxonomy" id="765414"/>
    <lineage>
        <taxon>Bacteria</taxon>
        <taxon>Pseudomonadati</taxon>
        <taxon>Pseudomonadota</taxon>
        <taxon>Betaproteobacteria</taxon>
        <taxon>Burkholderiales</taxon>
        <taxon>Burkholderiaceae</taxon>
        <taxon>Paraburkholderia</taxon>
    </lineage>
</organism>
<sequence length="78" mass="8785">MQRTVGYRGFEIDVDLVPTSEDMFDAWFRIQGPTHARVVLARGLRIKVRGGPFSRRWAYFVAEIAGQASIDVILGSDD</sequence>
<evidence type="ECO:0000313" key="2">
    <source>
        <dbReference type="Proteomes" id="UP000571554"/>
    </source>
</evidence>
<dbReference type="EMBL" id="JACHBW010000031">
    <property type="protein sequence ID" value="MBB6106770.1"/>
    <property type="molecule type" value="Genomic_DNA"/>
</dbReference>
<evidence type="ECO:0000313" key="1">
    <source>
        <dbReference type="EMBL" id="MBB6106770.1"/>
    </source>
</evidence>
<dbReference type="Proteomes" id="UP000571554">
    <property type="component" value="Unassembled WGS sequence"/>
</dbReference>
<gene>
    <name evidence="1" type="ORF">F4827_006646</name>
</gene>
<name>A0A7W9WUU3_9BURK</name>
<accession>A0A7W9WUU3</accession>
<protein>
    <submittedName>
        <fullName evidence="1">Uncharacterized protein</fullName>
    </submittedName>
</protein>
<dbReference type="AlphaFoldDB" id="A0A7W9WUU3"/>
<proteinExistence type="predicted"/>
<reference evidence="1 2" key="1">
    <citation type="submission" date="2020-08" db="EMBL/GenBank/DDBJ databases">
        <title>Above-ground endophytic microbial communities from plants in different locations in the United States.</title>
        <authorList>
            <person name="Frank C."/>
        </authorList>
    </citation>
    <scope>NUCLEOTIDE SEQUENCE [LARGE SCALE GENOMIC DNA]</scope>
    <source>
        <strain evidence="1 2">WP4_2_2</strain>
    </source>
</reference>
<dbReference type="RefSeq" id="WP_183732471.1">
    <property type="nucleotide sequence ID" value="NZ_JACHBW010000031.1"/>
</dbReference>
<comment type="caution">
    <text evidence="1">The sequence shown here is derived from an EMBL/GenBank/DDBJ whole genome shotgun (WGS) entry which is preliminary data.</text>
</comment>
<keyword evidence="2" id="KW-1185">Reference proteome</keyword>